<sequence length="175" mass="20733">MRDGPFRRLIKKIARVRYTIDLGFTRWVLRRQGEPRYRLAGSCNGCGKCCESPMIPVSWPVFRLRSLRWLALTWHRVINGFEFISEVRRQKVFIFRCTHYDPVTKQCDSYDSRPGMCRDYPRNLLYAALPEFLPECGYSAVYKKAEGLRKSLERANLPPEKLQEMLKKLHLEDKE</sequence>
<dbReference type="Proteomes" id="UP000028725">
    <property type="component" value="Unassembled WGS sequence"/>
</dbReference>
<dbReference type="EMBL" id="JMCB01000007">
    <property type="protein sequence ID" value="KFE67603.1"/>
    <property type="molecule type" value="Genomic_DNA"/>
</dbReference>
<dbReference type="AlphaFoldDB" id="A0A085WIU0"/>
<reference evidence="1 2" key="1">
    <citation type="submission" date="2014-04" db="EMBL/GenBank/DDBJ databases">
        <title>Genome assembly of Hyalangium minutum DSM 14724.</title>
        <authorList>
            <person name="Sharma G."/>
            <person name="Subramanian S."/>
        </authorList>
    </citation>
    <scope>NUCLEOTIDE SEQUENCE [LARGE SCALE GENOMIC DNA]</scope>
    <source>
        <strain evidence="1 2">DSM 14724</strain>
    </source>
</reference>
<dbReference type="Pfam" id="PF03692">
    <property type="entry name" value="CxxCxxCC"/>
    <property type="match status" value="1"/>
</dbReference>
<gene>
    <name evidence="1" type="ORF">DB31_8086</name>
</gene>
<comment type="caution">
    <text evidence="1">The sequence shown here is derived from an EMBL/GenBank/DDBJ whole genome shotgun (WGS) entry which is preliminary data.</text>
</comment>
<keyword evidence="2" id="KW-1185">Reference proteome</keyword>
<dbReference type="STRING" id="394096.DB31_8086"/>
<evidence type="ECO:0000313" key="2">
    <source>
        <dbReference type="Proteomes" id="UP000028725"/>
    </source>
</evidence>
<dbReference type="InterPro" id="IPR005358">
    <property type="entry name" value="Puta_zinc/iron-chelating_dom"/>
</dbReference>
<evidence type="ECO:0000313" key="1">
    <source>
        <dbReference type="EMBL" id="KFE67603.1"/>
    </source>
</evidence>
<name>A0A085WIU0_9BACT</name>
<accession>A0A085WIU0</accession>
<organism evidence="1 2">
    <name type="scientific">Hyalangium minutum</name>
    <dbReference type="NCBI Taxonomy" id="394096"/>
    <lineage>
        <taxon>Bacteria</taxon>
        <taxon>Pseudomonadati</taxon>
        <taxon>Myxococcota</taxon>
        <taxon>Myxococcia</taxon>
        <taxon>Myxococcales</taxon>
        <taxon>Cystobacterineae</taxon>
        <taxon>Archangiaceae</taxon>
        <taxon>Hyalangium</taxon>
    </lineage>
</organism>
<dbReference type="RefSeq" id="WP_044190359.1">
    <property type="nucleotide sequence ID" value="NZ_JMCB01000007.1"/>
</dbReference>
<proteinExistence type="predicted"/>
<evidence type="ECO:0008006" key="3">
    <source>
        <dbReference type="Google" id="ProtNLM"/>
    </source>
</evidence>
<protein>
    <recommendedName>
        <fullName evidence="3">YkgJ family cysteine cluster protein</fullName>
    </recommendedName>
</protein>